<feature type="compositionally biased region" description="Gly residues" evidence="1">
    <location>
        <begin position="1"/>
        <end position="10"/>
    </location>
</feature>
<keyword evidence="3" id="KW-1185">Reference proteome</keyword>
<sequence length="123" mass="13618">MHLADGGGGRSAPPEFGQRKLKVEPHAIPQARAAFQRALDEFDAKIKPAVHDLPTRPWAADPISGETAKAFNEQTSDKALTALKTYRAQLVGVIEQLTMIEEQYRLIEGDNAAMWGKHLRDQD</sequence>
<dbReference type="OrthoDB" id="3697210at2"/>
<evidence type="ECO:0008006" key="4">
    <source>
        <dbReference type="Google" id="ProtNLM"/>
    </source>
</evidence>
<dbReference type="RefSeq" id="WP_090046113.1">
    <property type="nucleotide sequence ID" value="NZ_FNCC01000002.1"/>
</dbReference>
<dbReference type="Proteomes" id="UP000199623">
    <property type="component" value="Unassembled WGS sequence"/>
</dbReference>
<evidence type="ECO:0000256" key="1">
    <source>
        <dbReference type="SAM" id="MobiDB-lite"/>
    </source>
</evidence>
<gene>
    <name evidence="2" type="ORF">SAMN05216553_102224</name>
</gene>
<accession>A0A1G7MCQ5</accession>
<evidence type="ECO:0000313" key="2">
    <source>
        <dbReference type="EMBL" id="SDF59523.1"/>
    </source>
</evidence>
<protein>
    <recommendedName>
        <fullName evidence="4">PE family protein</fullName>
    </recommendedName>
</protein>
<evidence type="ECO:0000313" key="3">
    <source>
        <dbReference type="Proteomes" id="UP000199623"/>
    </source>
</evidence>
<dbReference type="EMBL" id="FNCC01000002">
    <property type="protein sequence ID" value="SDF59523.1"/>
    <property type="molecule type" value="Genomic_DNA"/>
</dbReference>
<dbReference type="AlphaFoldDB" id="A0A1G7MCQ5"/>
<proteinExistence type="predicted"/>
<dbReference type="STRING" id="200378.SAMN05216553_102224"/>
<feature type="region of interest" description="Disordered" evidence="1">
    <location>
        <begin position="1"/>
        <end position="20"/>
    </location>
</feature>
<name>A0A1G7MCQ5_9PSEU</name>
<organism evidence="2 3">
    <name type="scientific">Lentzea fradiae</name>
    <dbReference type="NCBI Taxonomy" id="200378"/>
    <lineage>
        <taxon>Bacteria</taxon>
        <taxon>Bacillati</taxon>
        <taxon>Actinomycetota</taxon>
        <taxon>Actinomycetes</taxon>
        <taxon>Pseudonocardiales</taxon>
        <taxon>Pseudonocardiaceae</taxon>
        <taxon>Lentzea</taxon>
    </lineage>
</organism>
<reference evidence="3" key="1">
    <citation type="submission" date="2016-10" db="EMBL/GenBank/DDBJ databases">
        <authorList>
            <person name="Varghese N."/>
            <person name="Submissions S."/>
        </authorList>
    </citation>
    <scope>NUCLEOTIDE SEQUENCE [LARGE SCALE GENOMIC DNA]</scope>
    <source>
        <strain evidence="3">CGMCC 4.3506</strain>
    </source>
</reference>